<gene>
    <name evidence="2" type="ORF">GCM10023186_05050</name>
</gene>
<dbReference type="RefSeq" id="WP_345221077.1">
    <property type="nucleotide sequence ID" value="NZ_BAABHA010000001.1"/>
</dbReference>
<sequence length="157" mass="16918">MRSDIPPSPADYTGPYDALLEKELAPLFLEKLPPAPLGLKDGFVRYFPWITVVLMVLLLPVLLLALGLGAVLAPLGFVGGLSGGLVGMVTLGLSAVILVLDLLSLPGLFGRKRRGWVWAYYAQLLGLAAGLLSFSLFSLLLGGAFLWLLFQVRGYYK</sequence>
<dbReference type="EMBL" id="BAABHA010000001">
    <property type="protein sequence ID" value="GAA4373965.1"/>
    <property type="molecule type" value="Genomic_DNA"/>
</dbReference>
<reference evidence="3" key="1">
    <citation type="journal article" date="2019" name="Int. J. Syst. Evol. Microbiol.">
        <title>The Global Catalogue of Microorganisms (GCM) 10K type strain sequencing project: providing services to taxonomists for standard genome sequencing and annotation.</title>
        <authorList>
            <consortium name="The Broad Institute Genomics Platform"/>
            <consortium name="The Broad Institute Genome Sequencing Center for Infectious Disease"/>
            <person name="Wu L."/>
            <person name="Ma J."/>
        </authorList>
    </citation>
    <scope>NUCLEOTIDE SEQUENCE [LARGE SCALE GENOMIC DNA]</scope>
    <source>
        <strain evidence="3">JCM 17924</strain>
    </source>
</reference>
<keyword evidence="1" id="KW-0472">Membrane</keyword>
<evidence type="ECO:0008006" key="4">
    <source>
        <dbReference type="Google" id="ProtNLM"/>
    </source>
</evidence>
<keyword evidence="1" id="KW-0812">Transmembrane</keyword>
<dbReference type="Proteomes" id="UP001500454">
    <property type="component" value="Unassembled WGS sequence"/>
</dbReference>
<feature type="transmembrane region" description="Helical" evidence="1">
    <location>
        <begin position="75"/>
        <end position="100"/>
    </location>
</feature>
<evidence type="ECO:0000256" key="1">
    <source>
        <dbReference type="SAM" id="Phobius"/>
    </source>
</evidence>
<organism evidence="2 3">
    <name type="scientific">Hymenobacter koreensis</name>
    <dbReference type="NCBI Taxonomy" id="1084523"/>
    <lineage>
        <taxon>Bacteria</taxon>
        <taxon>Pseudomonadati</taxon>
        <taxon>Bacteroidota</taxon>
        <taxon>Cytophagia</taxon>
        <taxon>Cytophagales</taxon>
        <taxon>Hymenobacteraceae</taxon>
        <taxon>Hymenobacter</taxon>
    </lineage>
</organism>
<feature type="transmembrane region" description="Helical" evidence="1">
    <location>
        <begin position="46"/>
        <end position="68"/>
    </location>
</feature>
<name>A0ABP8IUH4_9BACT</name>
<evidence type="ECO:0000313" key="2">
    <source>
        <dbReference type="EMBL" id="GAA4373965.1"/>
    </source>
</evidence>
<evidence type="ECO:0000313" key="3">
    <source>
        <dbReference type="Proteomes" id="UP001500454"/>
    </source>
</evidence>
<comment type="caution">
    <text evidence="2">The sequence shown here is derived from an EMBL/GenBank/DDBJ whole genome shotgun (WGS) entry which is preliminary data.</text>
</comment>
<accession>A0ABP8IUH4</accession>
<proteinExistence type="predicted"/>
<keyword evidence="1" id="KW-1133">Transmembrane helix</keyword>
<protein>
    <recommendedName>
        <fullName evidence="4">Chromate transporter</fullName>
    </recommendedName>
</protein>
<feature type="transmembrane region" description="Helical" evidence="1">
    <location>
        <begin position="120"/>
        <end position="150"/>
    </location>
</feature>
<keyword evidence="3" id="KW-1185">Reference proteome</keyword>